<reference evidence="1 2" key="1">
    <citation type="submission" date="2015-01" db="EMBL/GenBank/DDBJ databases">
        <title>Evolution of Trichinella species and genotypes.</title>
        <authorList>
            <person name="Korhonen P.K."/>
            <person name="Edoardo P."/>
            <person name="Giuseppe L.R."/>
            <person name="Gasser R.B."/>
        </authorList>
    </citation>
    <scope>NUCLEOTIDE SEQUENCE [LARGE SCALE GENOMIC DNA]</scope>
    <source>
        <strain evidence="1">ISS2496</strain>
    </source>
</reference>
<keyword evidence="2" id="KW-1185">Reference proteome</keyword>
<gene>
    <name evidence="1" type="ORF">T12_8774</name>
</gene>
<proteinExistence type="predicted"/>
<dbReference type="AlphaFoldDB" id="A0A0V0Z420"/>
<protein>
    <submittedName>
        <fullName evidence="1">Uncharacterized protein</fullName>
    </submittedName>
</protein>
<sequence>MGNAVLPEPFIVTFTMITDTAPLETTQQLQNKWA</sequence>
<comment type="caution">
    <text evidence="1">The sequence shown here is derived from an EMBL/GenBank/DDBJ whole genome shotgun (WGS) entry which is preliminary data.</text>
</comment>
<accession>A0A0V0Z420</accession>
<name>A0A0V0Z420_9BILA</name>
<dbReference type="Proteomes" id="UP000054783">
    <property type="component" value="Unassembled WGS sequence"/>
</dbReference>
<dbReference type="EMBL" id="JYDQ01000501">
    <property type="protein sequence ID" value="KRY07295.1"/>
    <property type="molecule type" value="Genomic_DNA"/>
</dbReference>
<organism evidence="1 2">
    <name type="scientific">Trichinella patagoniensis</name>
    <dbReference type="NCBI Taxonomy" id="990121"/>
    <lineage>
        <taxon>Eukaryota</taxon>
        <taxon>Metazoa</taxon>
        <taxon>Ecdysozoa</taxon>
        <taxon>Nematoda</taxon>
        <taxon>Enoplea</taxon>
        <taxon>Dorylaimia</taxon>
        <taxon>Trichinellida</taxon>
        <taxon>Trichinellidae</taxon>
        <taxon>Trichinella</taxon>
    </lineage>
</organism>
<evidence type="ECO:0000313" key="1">
    <source>
        <dbReference type="EMBL" id="KRY07295.1"/>
    </source>
</evidence>
<evidence type="ECO:0000313" key="2">
    <source>
        <dbReference type="Proteomes" id="UP000054783"/>
    </source>
</evidence>